<comment type="caution">
    <text evidence="3">The sequence shown here is derived from an EMBL/GenBank/DDBJ whole genome shotgun (WGS) entry which is preliminary data.</text>
</comment>
<evidence type="ECO:0000313" key="4">
    <source>
        <dbReference type="Proteomes" id="UP000553343"/>
    </source>
</evidence>
<keyword evidence="4" id="KW-1185">Reference proteome</keyword>
<name>A0A850T6Z8_9BACT</name>
<evidence type="ECO:0000259" key="2">
    <source>
        <dbReference type="Pfam" id="PF04608"/>
    </source>
</evidence>
<evidence type="ECO:0000313" key="3">
    <source>
        <dbReference type="EMBL" id="NWH04795.1"/>
    </source>
</evidence>
<sequence length="166" mass="18560">MGETKGSLGEKLKIISGSACYLGYAPVMPGTFGALPGIAIYYFLWKFSAPDFLWVGLFLSVFLLGVLNYYLTPWAVVYWKSKDPSQFILDEIIGFLCVPLFYGTHQFAKTALWGFILFRVLDIIKIFPANYVDKHVGGSTGILFDDVISGGYAAFCLFLLDFFQLI</sequence>
<dbReference type="InterPro" id="IPR036681">
    <property type="entry name" value="PgpA-like_sf"/>
</dbReference>
<protein>
    <submittedName>
        <fullName evidence="3">Phosphatidylglycerophosphatase A</fullName>
    </submittedName>
</protein>
<dbReference type="GO" id="GO:0006655">
    <property type="term" value="P:phosphatidylglycerol biosynthetic process"/>
    <property type="evidence" value="ECO:0007669"/>
    <property type="project" value="UniProtKB-UniPathway"/>
</dbReference>
<dbReference type="SUPFAM" id="SSF101307">
    <property type="entry name" value="YutG-like"/>
    <property type="match status" value="1"/>
</dbReference>
<gene>
    <name evidence="3" type="ORF">HXW94_07315</name>
</gene>
<dbReference type="GO" id="GO:0008962">
    <property type="term" value="F:phosphatidylglycerophosphatase activity"/>
    <property type="evidence" value="ECO:0007669"/>
    <property type="project" value="InterPro"/>
</dbReference>
<feature type="transmembrane region" description="Helical" evidence="1">
    <location>
        <begin position="84"/>
        <end position="103"/>
    </location>
</feature>
<dbReference type="EMBL" id="JACADJ010000018">
    <property type="protein sequence ID" value="NWH04795.1"/>
    <property type="molecule type" value="Genomic_DNA"/>
</dbReference>
<keyword evidence="1" id="KW-0472">Membrane</keyword>
<dbReference type="PANTHER" id="PTHR36305:SF1">
    <property type="entry name" value="PHOSPHATIDYLGLYCEROPHOSPHATASE A"/>
    <property type="match status" value="1"/>
</dbReference>
<keyword evidence="1" id="KW-0812">Transmembrane</keyword>
<dbReference type="InterPro" id="IPR007686">
    <property type="entry name" value="YutG/PgpA"/>
</dbReference>
<dbReference type="PIRSF" id="PIRSF006162">
    <property type="entry name" value="PgpA"/>
    <property type="match status" value="1"/>
</dbReference>
<dbReference type="CDD" id="cd06971">
    <property type="entry name" value="PgpA"/>
    <property type="match status" value="1"/>
</dbReference>
<accession>A0A850T6Z8</accession>
<keyword evidence="1" id="KW-1133">Transmembrane helix</keyword>
<dbReference type="PANTHER" id="PTHR36305">
    <property type="entry name" value="PHOSPHATIDYLGLYCEROPHOSPHATASE A"/>
    <property type="match status" value="1"/>
</dbReference>
<evidence type="ECO:0000256" key="1">
    <source>
        <dbReference type="SAM" id="Phobius"/>
    </source>
</evidence>
<feature type="transmembrane region" description="Helical" evidence="1">
    <location>
        <begin position="52"/>
        <end position="72"/>
    </location>
</feature>
<feature type="transmembrane region" description="Helical" evidence="1">
    <location>
        <begin position="21"/>
        <end position="45"/>
    </location>
</feature>
<dbReference type="InterPro" id="IPR026037">
    <property type="entry name" value="PgpA"/>
</dbReference>
<dbReference type="AlphaFoldDB" id="A0A850T6Z8"/>
<organism evidence="3 4">
    <name type="scientific">Desulfobacter latus</name>
    <dbReference type="NCBI Taxonomy" id="2292"/>
    <lineage>
        <taxon>Bacteria</taxon>
        <taxon>Pseudomonadati</taxon>
        <taxon>Thermodesulfobacteriota</taxon>
        <taxon>Desulfobacteria</taxon>
        <taxon>Desulfobacterales</taxon>
        <taxon>Desulfobacteraceae</taxon>
        <taxon>Desulfobacter</taxon>
    </lineage>
</organism>
<dbReference type="UniPathway" id="UPA00084">
    <property type="reaction ID" value="UER00504"/>
</dbReference>
<feature type="domain" description="YutG/PgpA" evidence="2">
    <location>
        <begin position="18"/>
        <end position="160"/>
    </location>
</feature>
<dbReference type="Proteomes" id="UP000553343">
    <property type="component" value="Unassembled WGS sequence"/>
</dbReference>
<proteinExistence type="predicted"/>
<dbReference type="RefSeq" id="WP_178366249.1">
    <property type="nucleotide sequence ID" value="NZ_JACADJ010000018.1"/>
</dbReference>
<feature type="transmembrane region" description="Helical" evidence="1">
    <location>
        <begin position="110"/>
        <end position="127"/>
    </location>
</feature>
<dbReference type="Pfam" id="PF04608">
    <property type="entry name" value="PgpA"/>
    <property type="match status" value="1"/>
</dbReference>
<reference evidence="3 4" key="1">
    <citation type="submission" date="2020-06" db="EMBL/GenBank/DDBJ databases">
        <title>High-quality draft genome of sulfate reducer Desulfobacter latus type strain AcrS2 isolated from marine sediment.</title>
        <authorList>
            <person name="Hoppe M."/>
            <person name="Larsen C.K."/>
            <person name="Marshall I.P.G."/>
            <person name="Schramm A."/>
            <person name="Marietou A.G."/>
        </authorList>
    </citation>
    <scope>NUCLEOTIDE SEQUENCE [LARGE SCALE GENOMIC DNA]</scope>
    <source>
        <strain evidence="3 4">AcRS2</strain>
    </source>
</reference>
<feature type="transmembrane region" description="Helical" evidence="1">
    <location>
        <begin position="147"/>
        <end position="165"/>
    </location>
</feature>